<sequence length="73" mass="7965">EALLRADNHRTVRYVDGILRSWYAQGLTTVSAVRGQGQLAGSNILTTGAKPAAPKTDLFQTNWNDVFDDDTEG</sequence>
<gene>
    <name evidence="2" type="ORF">LEA_02202</name>
</gene>
<dbReference type="Pfam" id="PF07261">
    <property type="entry name" value="DnaB_2"/>
    <property type="match status" value="1"/>
</dbReference>
<dbReference type="InterPro" id="IPR034829">
    <property type="entry name" value="DnaD-like_sf"/>
</dbReference>
<organism evidence="2">
    <name type="scientific">human gut metagenome</name>
    <dbReference type="NCBI Taxonomy" id="408170"/>
    <lineage>
        <taxon>unclassified sequences</taxon>
        <taxon>metagenomes</taxon>
        <taxon>organismal metagenomes</taxon>
    </lineage>
</organism>
<dbReference type="SUPFAM" id="SSF158499">
    <property type="entry name" value="DnaD domain-like"/>
    <property type="match status" value="1"/>
</dbReference>
<feature type="domain" description="DnaB/C C-terminal" evidence="1">
    <location>
        <begin position="2"/>
        <end position="34"/>
    </location>
</feature>
<accession>K1U390</accession>
<feature type="non-terminal residue" evidence="2">
    <location>
        <position position="1"/>
    </location>
</feature>
<dbReference type="EMBL" id="AJWY01001522">
    <property type="protein sequence ID" value="EKC79667.1"/>
    <property type="molecule type" value="Genomic_DNA"/>
</dbReference>
<reference evidence="2" key="1">
    <citation type="journal article" date="2013" name="Environ. Microbiol.">
        <title>Microbiota from the distal guts of lean and obese adolescents exhibit partial functional redundancy besides clear differences in community structure.</title>
        <authorList>
            <person name="Ferrer M."/>
            <person name="Ruiz A."/>
            <person name="Lanza F."/>
            <person name="Haange S.B."/>
            <person name="Oberbach A."/>
            <person name="Till H."/>
            <person name="Bargiela R."/>
            <person name="Campoy C."/>
            <person name="Segura M.T."/>
            <person name="Richter M."/>
            <person name="von Bergen M."/>
            <person name="Seifert J."/>
            <person name="Suarez A."/>
        </authorList>
    </citation>
    <scope>NUCLEOTIDE SEQUENCE</scope>
</reference>
<dbReference type="AlphaFoldDB" id="K1U390"/>
<name>K1U390_9ZZZZ</name>
<evidence type="ECO:0000259" key="1">
    <source>
        <dbReference type="Pfam" id="PF07261"/>
    </source>
</evidence>
<dbReference type="NCBIfam" id="TIGR01446">
    <property type="entry name" value="DnaD_dom"/>
    <property type="match status" value="1"/>
</dbReference>
<protein>
    <submittedName>
        <fullName evidence="2">DnaD and phage-associated domain protein</fullName>
    </submittedName>
</protein>
<comment type="caution">
    <text evidence="2">The sequence shown here is derived from an EMBL/GenBank/DDBJ whole genome shotgun (WGS) entry which is preliminary data.</text>
</comment>
<dbReference type="Gene3D" id="1.10.10.630">
    <property type="entry name" value="DnaD domain-like"/>
    <property type="match status" value="1"/>
</dbReference>
<proteinExistence type="predicted"/>
<dbReference type="InterPro" id="IPR006343">
    <property type="entry name" value="DnaB/C_C"/>
</dbReference>
<evidence type="ECO:0000313" key="2">
    <source>
        <dbReference type="EMBL" id="EKC79667.1"/>
    </source>
</evidence>